<name>A0A819EKE3_9BILA</name>
<feature type="non-terminal residue" evidence="2">
    <location>
        <position position="1"/>
    </location>
</feature>
<evidence type="ECO:0000313" key="3">
    <source>
        <dbReference type="Proteomes" id="UP000663823"/>
    </source>
</evidence>
<feature type="coiled-coil region" evidence="1">
    <location>
        <begin position="46"/>
        <end position="95"/>
    </location>
</feature>
<dbReference type="EMBL" id="CAJOAX010003405">
    <property type="protein sequence ID" value="CAF3852369.1"/>
    <property type="molecule type" value="Genomic_DNA"/>
</dbReference>
<accession>A0A819EKE3</accession>
<evidence type="ECO:0008006" key="4">
    <source>
        <dbReference type="Google" id="ProtNLM"/>
    </source>
</evidence>
<evidence type="ECO:0000256" key="1">
    <source>
        <dbReference type="SAM" id="Coils"/>
    </source>
</evidence>
<gene>
    <name evidence="2" type="ORF">OTI717_LOCUS21241</name>
</gene>
<dbReference type="Proteomes" id="UP000663823">
    <property type="component" value="Unassembled WGS sequence"/>
</dbReference>
<dbReference type="AlphaFoldDB" id="A0A819EKE3"/>
<comment type="caution">
    <text evidence="2">The sequence shown here is derived from an EMBL/GenBank/DDBJ whole genome shotgun (WGS) entry which is preliminary data.</text>
</comment>
<reference evidence="2" key="1">
    <citation type="submission" date="2021-02" db="EMBL/GenBank/DDBJ databases">
        <authorList>
            <person name="Nowell W R."/>
        </authorList>
    </citation>
    <scope>NUCLEOTIDE SEQUENCE</scope>
</reference>
<protein>
    <recommendedName>
        <fullName evidence="4">Prohibitin</fullName>
    </recommendedName>
</protein>
<sequence length="165" mass="18940">FNTTAFQSMRGYFQVKLLEEMKNTFSPFYAILRDLQVNNVRRPGDFETAVKDKEAAKENIKIAENERPKLLTQARTEYQKALKQAQIINERAETDSSIILNQADAEAQAVRARYSTETDTFVSLKNKMRLSVESLLNYMAIRVIGSSKNDVYINMKSPAQVKYDL</sequence>
<evidence type="ECO:0000313" key="2">
    <source>
        <dbReference type="EMBL" id="CAF3852369.1"/>
    </source>
</evidence>
<organism evidence="2 3">
    <name type="scientific">Rotaria sordida</name>
    <dbReference type="NCBI Taxonomy" id="392033"/>
    <lineage>
        <taxon>Eukaryota</taxon>
        <taxon>Metazoa</taxon>
        <taxon>Spiralia</taxon>
        <taxon>Gnathifera</taxon>
        <taxon>Rotifera</taxon>
        <taxon>Eurotatoria</taxon>
        <taxon>Bdelloidea</taxon>
        <taxon>Philodinida</taxon>
        <taxon>Philodinidae</taxon>
        <taxon>Rotaria</taxon>
    </lineage>
</organism>
<keyword evidence="1" id="KW-0175">Coiled coil</keyword>
<proteinExistence type="predicted"/>